<comment type="caution">
    <text evidence="2">The sequence shown here is derived from an EMBL/GenBank/DDBJ whole genome shotgun (WGS) entry which is preliminary data.</text>
</comment>
<evidence type="ECO:0000313" key="3">
    <source>
        <dbReference type="Proteomes" id="UP000030153"/>
    </source>
</evidence>
<dbReference type="EMBL" id="AVBG01000014">
    <property type="protein sequence ID" value="KGP90293.1"/>
    <property type="molecule type" value="Genomic_DNA"/>
</dbReference>
<reference evidence="2 3" key="1">
    <citation type="submission" date="2013-08" db="EMBL/GenBank/DDBJ databases">
        <title>Genome of Pontibacillus chungwhensis.</title>
        <authorList>
            <person name="Wang Q."/>
            <person name="Wang G."/>
        </authorList>
    </citation>
    <scope>NUCLEOTIDE SEQUENCE [LARGE SCALE GENOMIC DNA]</scope>
    <source>
        <strain evidence="2 3">BH030062</strain>
    </source>
</reference>
<proteinExistence type="predicted"/>
<feature type="transmembrane region" description="Helical" evidence="1">
    <location>
        <begin position="69"/>
        <end position="87"/>
    </location>
</feature>
<dbReference type="RefSeq" id="WP_036786293.1">
    <property type="nucleotide sequence ID" value="NZ_AVBG01000014.1"/>
</dbReference>
<name>A0A0A2UU73_9BACI</name>
<feature type="transmembrane region" description="Helical" evidence="1">
    <location>
        <begin position="12"/>
        <end position="32"/>
    </location>
</feature>
<sequence>MYQVGPDFDNGILLFTGLFLISAIIAALFLVLFKTYAVKSKERLMVMVAIFLYFSISSTISAFKLSMTLGFMYIALYIGVAVVMYNTSRKHMNVKTN</sequence>
<organism evidence="2 3">
    <name type="scientific">Pontibacillus chungwhensis BH030062</name>
    <dbReference type="NCBI Taxonomy" id="1385513"/>
    <lineage>
        <taxon>Bacteria</taxon>
        <taxon>Bacillati</taxon>
        <taxon>Bacillota</taxon>
        <taxon>Bacilli</taxon>
        <taxon>Bacillales</taxon>
        <taxon>Bacillaceae</taxon>
        <taxon>Pontibacillus</taxon>
    </lineage>
</organism>
<evidence type="ECO:0000256" key="1">
    <source>
        <dbReference type="SAM" id="Phobius"/>
    </source>
</evidence>
<gene>
    <name evidence="2" type="ORF">N780_05830</name>
</gene>
<keyword evidence="1" id="KW-0472">Membrane</keyword>
<keyword evidence="1" id="KW-1133">Transmembrane helix</keyword>
<accession>A0A0A2UU73</accession>
<protein>
    <submittedName>
        <fullName evidence="2">Uncharacterized protein</fullName>
    </submittedName>
</protein>
<dbReference type="AlphaFoldDB" id="A0A0A2UU73"/>
<dbReference type="Proteomes" id="UP000030153">
    <property type="component" value="Unassembled WGS sequence"/>
</dbReference>
<keyword evidence="1" id="KW-0812">Transmembrane</keyword>
<keyword evidence="3" id="KW-1185">Reference proteome</keyword>
<feature type="transmembrane region" description="Helical" evidence="1">
    <location>
        <begin position="44"/>
        <end position="63"/>
    </location>
</feature>
<evidence type="ECO:0000313" key="2">
    <source>
        <dbReference type="EMBL" id="KGP90293.1"/>
    </source>
</evidence>